<evidence type="ECO:0000313" key="4">
    <source>
        <dbReference type="EMBL" id="TDE11100.1"/>
    </source>
</evidence>
<dbReference type="InterPro" id="IPR013517">
    <property type="entry name" value="FG-GAP"/>
</dbReference>
<proteinExistence type="predicted"/>
<keyword evidence="1 2" id="KW-0732">Signal</keyword>
<sequence>MPTKYTSLFFLLFCIGVASESSAQQSWFRMDSTVAVSAKGAKLVNPWAGGLNASQFLKMHLDNDTTEDLVVFDRTNSKVTTFIASANPADASKKIFIHAPYYEQLFPKVDNWMILADYNGDGLKDLFASTSLGITVYKQIKTGTVWSWKLQRDALNTQGFSTDLNLQVSGPDIPGIIDIDGDGDLDILTFDFSGTNIELHQNLSMEKYGVPDSLGRAKAPVFMRNGDCWGNFHKGDGEDFVFGAACGVVDNSGGRVMHAGNSILLQDLDGDGKRDLLVGHVSNEHISFLKNSANGLIANFTSYTNTYPAVSPVSFYIFPAAFMEDVDFDGIKDLIVAPSVSTNDGNLVDFKSSNWLYHNAGTTNNPNFQLLQKNFLQDQMIDVGENAAPSFFDIDGDGDLDMVIGTGGIQGTSGFRGGFWLLKNTGTNKNPQYEVSSENYLEVPGTLGLYNLKPQWADFNGDGVPDLGFAGVSTSGIKPEFRYIPNKAAKGAAVQLNIADAVLLTMPSEAQIGDNPFFYDTDGDGDLDLIVGKPLGNIYYYTNTGSNKQFTFKLETDTFAGVGLNFEGRFVHAVAEDVDLDGRPDLLTVDHTGTMRLFYGAAWGKWTTRESLLVDFNGKGSAPVLGRYLTTAVADYNGDGKPDVAVGTNAGGLRLLTNILPITITGTEPTIDNEVKVFPNPASDYIKVLSSIKGSLRILNITGLTIRQSLQVKANEEFEVSTLNWVPGLYLFELQSGASRTVKKVVIK</sequence>
<evidence type="ECO:0000256" key="2">
    <source>
        <dbReference type="SAM" id="SignalP"/>
    </source>
</evidence>
<name>A0A4R5DGQ2_9BACT</name>
<evidence type="ECO:0000256" key="1">
    <source>
        <dbReference type="ARBA" id="ARBA00022729"/>
    </source>
</evidence>
<dbReference type="InterPro" id="IPR028994">
    <property type="entry name" value="Integrin_alpha_N"/>
</dbReference>
<evidence type="ECO:0000259" key="3">
    <source>
        <dbReference type="Pfam" id="PF18962"/>
    </source>
</evidence>
<dbReference type="Pfam" id="PF01839">
    <property type="entry name" value="FG-GAP"/>
    <property type="match status" value="1"/>
</dbReference>
<dbReference type="OrthoDB" id="9816120at2"/>
<evidence type="ECO:0000313" key="5">
    <source>
        <dbReference type="Proteomes" id="UP000294850"/>
    </source>
</evidence>
<organism evidence="4 5">
    <name type="scientific">Dyadobacter psychrotolerans</name>
    <dbReference type="NCBI Taxonomy" id="2541721"/>
    <lineage>
        <taxon>Bacteria</taxon>
        <taxon>Pseudomonadati</taxon>
        <taxon>Bacteroidota</taxon>
        <taxon>Cytophagia</taxon>
        <taxon>Cytophagales</taxon>
        <taxon>Spirosomataceae</taxon>
        <taxon>Dyadobacter</taxon>
    </lineage>
</organism>
<keyword evidence="5" id="KW-1185">Reference proteome</keyword>
<dbReference type="Pfam" id="PF13517">
    <property type="entry name" value="FG-GAP_3"/>
    <property type="match status" value="2"/>
</dbReference>
<dbReference type="Gene3D" id="2.130.10.130">
    <property type="entry name" value="Integrin alpha, N-terminal"/>
    <property type="match status" value="2"/>
</dbReference>
<dbReference type="EMBL" id="SMFL01000013">
    <property type="protein sequence ID" value="TDE11100.1"/>
    <property type="molecule type" value="Genomic_DNA"/>
</dbReference>
<dbReference type="PANTHER" id="PTHR44103:SF1">
    <property type="entry name" value="PROPROTEIN CONVERTASE P"/>
    <property type="match status" value="1"/>
</dbReference>
<reference evidence="4 5" key="1">
    <citation type="submission" date="2019-03" db="EMBL/GenBank/DDBJ databases">
        <title>Dyadobacter AR-3-6 sp. nov., isolated from arctic soil.</title>
        <authorList>
            <person name="Chaudhary D.K."/>
        </authorList>
    </citation>
    <scope>NUCLEOTIDE SEQUENCE [LARGE SCALE GENOMIC DNA]</scope>
    <source>
        <strain evidence="4 5">AR-3-6</strain>
    </source>
</reference>
<dbReference type="NCBIfam" id="TIGR04183">
    <property type="entry name" value="Por_Secre_tail"/>
    <property type="match status" value="1"/>
</dbReference>
<accession>A0A4R5DGQ2</accession>
<dbReference type="InterPro" id="IPR026444">
    <property type="entry name" value="Secre_tail"/>
</dbReference>
<dbReference type="SUPFAM" id="SSF69318">
    <property type="entry name" value="Integrin alpha N-terminal domain"/>
    <property type="match status" value="2"/>
</dbReference>
<feature type="chain" id="PRO_5020688612" evidence="2">
    <location>
        <begin position="24"/>
        <end position="748"/>
    </location>
</feature>
<dbReference type="Pfam" id="PF18962">
    <property type="entry name" value="Por_Secre_tail"/>
    <property type="match status" value="1"/>
</dbReference>
<feature type="domain" description="Secretion system C-terminal sorting" evidence="3">
    <location>
        <begin position="677"/>
        <end position="747"/>
    </location>
</feature>
<dbReference type="AlphaFoldDB" id="A0A4R5DGQ2"/>
<comment type="caution">
    <text evidence="4">The sequence shown here is derived from an EMBL/GenBank/DDBJ whole genome shotgun (WGS) entry which is preliminary data.</text>
</comment>
<dbReference type="Proteomes" id="UP000294850">
    <property type="component" value="Unassembled WGS sequence"/>
</dbReference>
<gene>
    <name evidence="4" type="ORF">E0F88_26765</name>
</gene>
<dbReference type="PANTHER" id="PTHR44103">
    <property type="entry name" value="PROPROTEIN CONVERTASE P"/>
    <property type="match status" value="1"/>
</dbReference>
<feature type="signal peptide" evidence="2">
    <location>
        <begin position="1"/>
        <end position="23"/>
    </location>
</feature>
<protein>
    <submittedName>
        <fullName evidence="4">T9SS type A sorting domain-containing protein</fullName>
    </submittedName>
</protein>